<dbReference type="InterPro" id="IPR002227">
    <property type="entry name" value="Tyrosinase_Cu-bd"/>
</dbReference>
<proteinExistence type="predicted"/>
<evidence type="ECO:0000313" key="3">
    <source>
        <dbReference type="EMBL" id="RKP04697.1"/>
    </source>
</evidence>
<evidence type="ECO:0000259" key="2">
    <source>
        <dbReference type="PROSITE" id="PS00498"/>
    </source>
</evidence>
<feature type="region of interest" description="Disordered" evidence="1">
    <location>
        <begin position="124"/>
        <end position="196"/>
    </location>
</feature>
<protein>
    <recommendedName>
        <fullName evidence="2">Tyrosinase copper-binding domain-containing protein</fullName>
    </recommendedName>
</protein>
<feature type="compositionally biased region" description="Pro residues" evidence="1">
    <location>
        <begin position="154"/>
        <end position="164"/>
    </location>
</feature>
<dbReference type="Pfam" id="PF00264">
    <property type="entry name" value="Tyrosinase"/>
    <property type="match status" value="1"/>
</dbReference>
<organism evidence="3 4">
    <name type="scientific">Thamnocephalis sphaerospora</name>
    <dbReference type="NCBI Taxonomy" id="78915"/>
    <lineage>
        <taxon>Eukaryota</taxon>
        <taxon>Fungi</taxon>
        <taxon>Fungi incertae sedis</taxon>
        <taxon>Zoopagomycota</taxon>
        <taxon>Zoopagomycotina</taxon>
        <taxon>Zoopagomycetes</taxon>
        <taxon>Zoopagales</taxon>
        <taxon>Sigmoideomycetaceae</taxon>
        <taxon>Thamnocephalis</taxon>
    </lineage>
</organism>
<dbReference type="Gene3D" id="1.10.1280.10">
    <property type="entry name" value="Di-copper center containing domain from catechol oxidase"/>
    <property type="match status" value="1"/>
</dbReference>
<accession>A0A4P9XGF4</accession>
<keyword evidence="4" id="KW-1185">Reference proteome</keyword>
<dbReference type="OrthoDB" id="6132182at2759"/>
<reference evidence="4" key="1">
    <citation type="journal article" date="2018" name="Nat. Microbiol.">
        <title>Leveraging single-cell genomics to expand the fungal tree of life.</title>
        <authorList>
            <person name="Ahrendt S.R."/>
            <person name="Quandt C.A."/>
            <person name="Ciobanu D."/>
            <person name="Clum A."/>
            <person name="Salamov A."/>
            <person name="Andreopoulos B."/>
            <person name="Cheng J.F."/>
            <person name="Woyke T."/>
            <person name="Pelin A."/>
            <person name="Henrissat B."/>
            <person name="Reynolds N.K."/>
            <person name="Benny G.L."/>
            <person name="Smith M.E."/>
            <person name="James T.Y."/>
            <person name="Grigoriev I.V."/>
        </authorList>
    </citation>
    <scope>NUCLEOTIDE SEQUENCE [LARGE SCALE GENOMIC DNA]</scope>
    <source>
        <strain evidence="4">RSA 1356</strain>
    </source>
</reference>
<sequence length="389" mass="43005">MIRTFDGFDHITPWWSWNDLNGGAFKLSSYEQFYDTIYIGYQKVLRGIGGQFGGSRSPDDPLFFVTHTFVDKLWADWQKLSEANANAYNGYNRDLSDAKKTDMLVYGYRVENVMNTRDLCYEYANHNGESNPTTTPPTTTPPTTDPPTTTSPTTTPPTTTPPTTTPTDSYSTTSTSSYPLSSPSTPTYPPTTTGGSLPTTIGVPPYIHGNIPKNDTYVNTTVPGTGTKPADNMTTYVPGHSNGKVYPPAPLPETWCRANNMPVELVRAVEAAAYKDIEQLNRHSGYIPKPDLVSRVDALKQYAKQDEKLINYVGSKVTDIKYDSNNPAVVASVRTKVVTVLEQVYKQVNIVYPKAAENTYGSVNVYSGGKPAKRCRRGGLRRKVQQVVY</sequence>
<evidence type="ECO:0000256" key="1">
    <source>
        <dbReference type="SAM" id="MobiDB-lite"/>
    </source>
</evidence>
<dbReference type="PROSITE" id="PS00498">
    <property type="entry name" value="TYROSINASE_2"/>
    <property type="match status" value="1"/>
</dbReference>
<evidence type="ECO:0000313" key="4">
    <source>
        <dbReference type="Proteomes" id="UP000271241"/>
    </source>
</evidence>
<dbReference type="EMBL" id="KZ993521">
    <property type="protein sequence ID" value="RKP04697.1"/>
    <property type="molecule type" value="Genomic_DNA"/>
</dbReference>
<dbReference type="Proteomes" id="UP000271241">
    <property type="component" value="Unassembled WGS sequence"/>
</dbReference>
<dbReference type="GO" id="GO:0016491">
    <property type="term" value="F:oxidoreductase activity"/>
    <property type="evidence" value="ECO:0007669"/>
    <property type="project" value="InterPro"/>
</dbReference>
<gene>
    <name evidence="3" type="ORF">THASP1DRAFT_33504</name>
</gene>
<feature type="domain" description="Tyrosinase copper-binding" evidence="2">
    <location>
        <begin position="60"/>
        <end position="71"/>
    </location>
</feature>
<dbReference type="SUPFAM" id="SSF48056">
    <property type="entry name" value="Di-copper centre-containing domain"/>
    <property type="match status" value="1"/>
</dbReference>
<dbReference type="AlphaFoldDB" id="A0A4P9XGF4"/>
<dbReference type="InterPro" id="IPR008922">
    <property type="entry name" value="Di-copper_centre_dom_sf"/>
</dbReference>
<feature type="compositionally biased region" description="Pro residues" evidence="1">
    <location>
        <begin position="134"/>
        <end position="145"/>
    </location>
</feature>
<name>A0A4P9XGF4_9FUNG</name>
<feature type="compositionally biased region" description="Low complexity" evidence="1">
    <location>
        <begin position="165"/>
        <end position="196"/>
    </location>
</feature>